<organism evidence="3 4">
    <name type="scientific">Myxococcus fulvus</name>
    <dbReference type="NCBI Taxonomy" id="33"/>
    <lineage>
        <taxon>Bacteria</taxon>
        <taxon>Pseudomonadati</taxon>
        <taxon>Myxococcota</taxon>
        <taxon>Myxococcia</taxon>
        <taxon>Myxococcales</taxon>
        <taxon>Cystobacterineae</taxon>
        <taxon>Myxococcaceae</taxon>
        <taxon>Myxococcus</taxon>
    </lineage>
</organism>
<comment type="caution">
    <text evidence="3">The sequence shown here is derived from an EMBL/GenBank/DDBJ whole genome shotgun (WGS) entry which is preliminary data.</text>
</comment>
<reference evidence="3 4" key="1">
    <citation type="submission" date="2016-10" db="EMBL/GenBank/DDBJ databases">
        <authorList>
            <person name="Varghese N."/>
            <person name="Submissions S."/>
        </authorList>
    </citation>
    <scope>NUCLEOTIDE SEQUENCE [LARGE SCALE GENOMIC DNA]</scope>
    <source>
        <strain evidence="3 4">DSM 16525</strain>
    </source>
</reference>
<keyword evidence="4" id="KW-1185">Reference proteome</keyword>
<evidence type="ECO:0000313" key="4">
    <source>
        <dbReference type="Proteomes" id="UP000183760"/>
    </source>
</evidence>
<dbReference type="Pfam" id="PF00754">
    <property type="entry name" value="F5_F8_type_C"/>
    <property type="match status" value="1"/>
</dbReference>
<dbReference type="Gene3D" id="2.60.120.260">
    <property type="entry name" value="Galactose-binding domain-like"/>
    <property type="match status" value="1"/>
</dbReference>
<dbReference type="InterPro" id="IPR000421">
    <property type="entry name" value="FA58C"/>
</dbReference>
<feature type="domain" description="F5/8 type C" evidence="2">
    <location>
        <begin position="595"/>
        <end position="745"/>
    </location>
</feature>
<keyword evidence="1" id="KW-0732">Signal</keyword>
<feature type="signal peptide" evidence="1">
    <location>
        <begin position="1"/>
        <end position="24"/>
    </location>
</feature>
<name>A0ABY1CXJ3_MYXFU</name>
<evidence type="ECO:0000256" key="1">
    <source>
        <dbReference type="SAM" id="SignalP"/>
    </source>
</evidence>
<dbReference type="RefSeq" id="WP_074958984.1">
    <property type="nucleotide sequence ID" value="NZ_BJXR01000049.1"/>
</dbReference>
<feature type="chain" id="PRO_5045777863" description="F5/8 type C domain-containing protein" evidence="1">
    <location>
        <begin position="25"/>
        <end position="745"/>
    </location>
</feature>
<dbReference type="Gene3D" id="3.20.20.140">
    <property type="entry name" value="Metal-dependent hydrolases"/>
    <property type="match status" value="1"/>
</dbReference>
<protein>
    <recommendedName>
        <fullName evidence="2">F5/8 type C domain-containing protein</fullName>
    </recommendedName>
</protein>
<dbReference type="EMBL" id="FOIB01000015">
    <property type="protein sequence ID" value="SEU40196.1"/>
    <property type="molecule type" value="Genomic_DNA"/>
</dbReference>
<dbReference type="InterPro" id="IPR008979">
    <property type="entry name" value="Galactose-bd-like_sf"/>
</dbReference>
<dbReference type="PROSITE" id="PS50022">
    <property type="entry name" value="FA58C_3"/>
    <property type="match status" value="1"/>
</dbReference>
<evidence type="ECO:0000313" key="3">
    <source>
        <dbReference type="EMBL" id="SEU40196.1"/>
    </source>
</evidence>
<dbReference type="SUPFAM" id="SSF49785">
    <property type="entry name" value="Galactose-binding domain-like"/>
    <property type="match status" value="1"/>
</dbReference>
<accession>A0ABY1CXJ3</accession>
<dbReference type="Proteomes" id="UP000183760">
    <property type="component" value="Unassembled WGS sequence"/>
</dbReference>
<proteinExistence type="predicted"/>
<gene>
    <name evidence="3" type="ORF">SAMN05443572_11527</name>
</gene>
<sequence length="745" mass="83146">MSRRGSRSPWMMLATVLSASPGLAGDTTNVISIDRYPLPAVRESRYRNRIATELGGGWQTFVGDLHSHPRGHSEMGGVSLNFTPQIRRDEVLLSAFRHGYDFFGTSNHTSSWDNSYDEDDPVGQVSLEQDANGQPEMLTLGGMESHLGSDPEHHFNTFNRRIRFNSNSLWNWHHEILNHYSTDPLQSTHVQLNHPNEDVFFALPTEPDRRRNVRDAVELAEYNDRYFELLRRGFRVAPAANTDSHAATREQLGVPFTLKYSTGAWVWPYIDEPGVPREKIHGRDTAQGRTGIVLPPGEWFDYGNFLRALRNRWVYRTALPPASGFFMVNGRTMGSEFSLAPAERRLDFTVWGTTKDGTGGGNNWTTLKVFSPFQPDTPIKEITYTDPNLIDLKQVFSLTPYESIYVVTLNQQWENAEVTLAPIWVQNPVAKPTISFESPVNHRQTVPVIFVNGGGDTVVLQRARTGTGFNGWQTVGTVTNHFIPLDPSILPTTSQWRVVDPYQPEVVSNAVTLTVSNGLDVRQPTLSTPPLDGVNISLAWTHPTPLAVDYYASRDNGATWTKVGESTVPNRYAYWSFYTGGWGGSNVTLKVVDRADPGHFGVTLPFFVSPELQLKIPATSGNATSNSGAAHTVTDSDLGSCWWTSDGNEQSVYIDLGREHLVKRMEVLFGSENPPSWYMGTSHNGSTWSMHDSGLLSYAPNQTLVKDYTNRTGGGLTARYIRFYVAGNFPGLTNGSQVCDIRLYR</sequence>
<evidence type="ECO:0000259" key="2">
    <source>
        <dbReference type="PROSITE" id="PS50022"/>
    </source>
</evidence>